<dbReference type="Gene3D" id="3.60.20.10">
    <property type="entry name" value="Glutamine Phosphoribosylpyrophosphate, subunit 1, domain 1"/>
    <property type="match status" value="1"/>
</dbReference>
<evidence type="ECO:0000313" key="7">
    <source>
        <dbReference type="Proteomes" id="UP000760480"/>
    </source>
</evidence>
<dbReference type="Gene3D" id="1.10.439.10">
    <property type="entry name" value="Penicillin Amidohydrolase, domain 1"/>
    <property type="match status" value="1"/>
</dbReference>
<gene>
    <name evidence="6" type="ORF">E4P82_00585</name>
</gene>
<protein>
    <submittedName>
        <fullName evidence="6">Penicillin acylase family protein</fullName>
    </submittedName>
</protein>
<dbReference type="Gene3D" id="2.30.120.10">
    <property type="match status" value="1"/>
</dbReference>
<organism evidence="6 7">
    <name type="scientific">Candidatus Competibacter phosphatis</name>
    <dbReference type="NCBI Taxonomy" id="221280"/>
    <lineage>
        <taxon>Bacteria</taxon>
        <taxon>Pseudomonadati</taxon>
        <taxon>Pseudomonadota</taxon>
        <taxon>Gammaproteobacteria</taxon>
        <taxon>Candidatus Competibacteraceae</taxon>
        <taxon>Candidatus Competibacter</taxon>
    </lineage>
</organism>
<dbReference type="PROSITE" id="PS51257">
    <property type="entry name" value="PROKAR_LIPOPROTEIN"/>
    <property type="match status" value="1"/>
</dbReference>
<reference evidence="6 7" key="1">
    <citation type="submission" date="2019-03" db="EMBL/GenBank/DDBJ databases">
        <title>Metabolic reconstructions from genomes of highly enriched 'Candidatus Accumulibacter' and 'Candidatus Competibacter' bioreactor populations.</title>
        <authorList>
            <person name="Annavajhala M.K."/>
            <person name="Welles L."/>
            <person name="Abbas B."/>
            <person name="Sorokin D."/>
            <person name="Park H."/>
            <person name="Van Loosdrecht M."/>
            <person name="Chandran K."/>
        </authorList>
    </citation>
    <scope>NUCLEOTIDE SEQUENCE [LARGE SCALE GENOMIC DNA]</scope>
    <source>
        <strain evidence="6 7">SBR_G</strain>
    </source>
</reference>
<dbReference type="InterPro" id="IPR043147">
    <property type="entry name" value="Penicillin_amidase_A-knob"/>
</dbReference>
<proteinExistence type="inferred from homology"/>
<keyword evidence="7" id="KW-1185">Reference proteome</keyword>
<dbReference type="PANTHER" id="PTHR34218">
    <property type="entry name" value="PEPTIDASE S45 PENICILLIN AMIDASE"/>
    <property type="match status" value="1"/>
</dbReference>
<dbReference type="RefSeq" id="WP_169247081.1">
    <property type="nucleotide sequence ID" value="NZ_SPMZ01000002.1"/>
</dbReference>
<dbReference type="InterPro" id="IPR023343">
    <property type="entry name" value="Penicillin_amidase_dom1"/>
</dbReference>
<keyword evidence="5" id="KW-0472">Membrane</keyword>
<keyword evidence="5" id="KW-0812">Transmembrane</keyword>
<dbReference type="InterPro" id="IPR043146">
    <property type="entry name" value="Penicillin_amidase_N_B-knob"/>
</dbReference>
<dbReference type="SUPFAM" id="SSF56235">
    <property type="entry name" value="N-terminal nucleophile aminohydrolases (Ntn hydrolases)"/>
    <property type="match status" value="1"/>
</dbReference>
<comment type="caution">
    <text evidence="6">The sequence shown here is derived from an EMBL/GenBank/DDBJ whole genome shotgun (WGS) entry which is preliminary data.</text>
</comment>
<feature type="transmembrane region" description="Helical" evidence="5">
    <location>
        <begin position="21"/>
        <end position="38"/>
    </location>
</feature>
<dbReference type="CDD" id="cd03747">
    <property type="entry name" value="Ntn_PGA_like"/>
    <property type="match status" value="1"/>
</dbReference>
<accession>A0ABX1TGQ8</accession>
<dbReference type="EMBL" id="SPMZ01000002">
    <property type="protein sequence ID" value="NMQ17829.1"/>
    <property type="molecule type" value="Genomic_DNA"/>
</dbReference>
<dbReference type="Pfam" id="PF01804">
    <property type="entry name" value="Penicil_amidase"/>
    <property type="match status" value="1"/>
</dbReference>
<evidence type="ECO:0000313" key="6">
    <source>
        <dbReference type="EMBL" id="NMQ17829.1"/>
    </source>
</evidence>
<name>A0ABX1TGQ8_9GAMM</name>
<keyword evidence="3" id="KW-0865">Zymogen</keyword>
<dbReference type="InterPro" id="IPR014395">
    <property type="entry name" value="Pen/GL7ACA/AHL_acylase"/>
</dbReference>
<dbReference type="PANTHER" id="PTHR34218:SF4">
    <property type="entry name" value="ACYL-HOMOSERINE LACTONE ACYLASE QUIP"/>
    <property type="match status" value="1"/>
</dbReference>
<evidence type="ECO:0000256" key="1">
    <source>
        <dbReference type="ARBA" id="ARBA00006586"/>
    </source>
</evidence>
<keyword evidence="2" id="KW-0378">Hydrolase</keyword>
<dbReference type="InterPro" id="IPR002692">
    <property type="entry name" value="S45"/>
</dbReference>
<evidence type="ECO:0000256" key="2">
    <source>
        <dbReference type="ARBA" id="ARBA00022801"/>
    </source>
</evidence>
<evidence type="ECO:0000256" key="3">
    <source>
        <dbReference type="ARBA" id="ARBA00023145"/>
    </source>
</evidence>
<dbReference type="InterPro" id="IPR029055">
    <property type="entry name" value="Ntn_hydrolases_N"/>
</dbReference>
<comment type="subunit">
    <text evidence="4">Heterodimer of an alpha subunit and a beta subunit processed from the same precursor.</text>
</comment>
<comment type="similarity">
    <text evidence="1">Belongs to the peptidase S45 family.</text>
</comment>
<sequence>MHATADRARFRLRWRHWAPQVGIGLLALLASCAIWLYSRLHGSLPQLDSTAVLAGLSAPAIVERDALGIPVIRGANRLDVARATGFIHAQERFFQMDLLRRTAAGELAALFGPAALDLDRAHRLHRFRHRARQALTAVPAEDRALIDAYTAGVNAGLAALAAPPFEYLLLRTAPEPWRTEDTPLAVYAMYLNLQGQQWRRESTRGLLHDRLPPALADFLDPLGTEWDAPLLGNALSSPSLPDPEAFDLRRQSIADIVPATTRAHQEAPAFALFPTVTTDLSETVSGSNNWAVAGQLTAHGGALLANDMHLALRVPNIWYRAALLYSDERGNERRITGVTLPGTPAIAAGSNGHIAWGFTNSEGDWADLVILEAGADDDSYLTPDGPRAFTHVRETLTVKDGPPETLEVLETVWGPVVDRDHQGRRRALRWVAHEPRAFDLGPQGLERVETLEAALAVANRAGMPAQNILLASADGHIAWTITGPIPRRFGHTGRVPSSWADGRRGWDGWLEPTEYPRIADPPSGRLWTANGRVVDGAWLNLLGDGGYALGARAGQIRDGLQSTQQFDEARFLALQLDDRALFLQRWRDLLLAVLTPDATHADPRREEMRRWVADWGERAEVDSVGYRLVRAFRLKVRERAFAPLTVACLQADLRFDYTLIRQHEGPLWQLVTQQPPHLLDPRYPDWPALLLDAADATLAELTADGQPLGKKSWGEQNSIHIQHPFSRILPWLGGWLDMPTRALPGDLYMPRVQTPDNGSSERLVVAPGREAEGILHMPGGQSGHPLSPFYRAGFDAWADGRPLPFLPGPERHRLTLTPESLRPESRVRSE</sequence>
<dbReference type="Gene3D" id="1.10.1400.10">
    <property type="match status" value="1"/>
</dbReference>
<keyword evidence="5" id="KW-1133">Transmembrane helix</keyword>
<evidence type="ECO:0000256" key="4">
    <source>
        <dbReference type="ARBA" id="ARBA00038735"/>
    </source>
</evidence>
<dbReference type="Proteomes" id="UP000760480">
    <property type="component" value="Unassembled WGS sequence"/>
</dbReference>
<evidence type="ECO:0000256" key="5">
    <source>
        <dbReference type="SAM" id="Phobius"/>
    </source>
</evidence>
<dbReference type="PIRSF" id="PIRSF001227">
    <property type="entry name" value="Pen_acylase"/>
    <property type="match status" value="1"/>
</dbReference>